<feature type="transmembrane region" description="Helical" evidence="2">
    <location>
        <begin position="50"/>
        <end position="70"/>
    </location>
</feature>
<dbReference type="AlphaFoldDB" id="U1RLY4"/>
<keyword evidence="2" id="KW-1133">Transmembrane helix</keyword>
<reference evidence="3 4" key="1">
    <citation type="submission" date="2013-06" db="EMBL/GenBank/DDBJ databases">
        <authorList>
            <person name="Weinstock G."/>
            <person name="Sodergren E."/>
            <person name="Lobos E.A."/>
            <person name="Fulton L."/>
            <person name="Fulton R."/>
            <person name="Courtney L."/>
            <person name="Fronick C."/>
            <person name="O'Laughlin M."/>
            <person name="Godfrey J."/>
            <person name="Wilson R.M."/>
            <person name="Miner T."/>
            <person name="Farmer C."/>
            <person name="Delehaunty K."/>
            <person name="Cordes M."/>
            <person name="Minx P."/>
            <person name="Tomlinson C."/>
            <person name="Chen J."/>
            <person name="Wollam A."/>
            <person name="Pepin K.H."/>
            <person name="Bhonagiri V."/>
            <person name="Zhang X."/>
            <person name="Warren W."/>
            <person name="Mitreva M."/>
            <person name="Mardis E.R."/>
            <person name="Wilson R.K."/>
        </authorList>
    </citation>
    <scope>NUCLEOTIDE SEQUENCE [LARGE SCALE GENOMIC DNA]</scope>
    <source>
        <strain evidence="3 4">F0510</strain>
    </source>
</reference>
<dbReference type="EMBL" id="AWSD01000149">
    <property type="protein sequence ID" value="ERH19457.1"/>
    <property type="molecule type" value="Genomic_DNA"/>
</dbReference>
<evidence type="ECO:0000256" key="2">
    <source>
        <dbReference type="SAM" id="Phobius"/>
    </source>
</evidence>
<protein>
    <recommendedName>
        <fullName evidence="5">DUF4956 domain-containing protein</fullName>
    </recommendedName>
</protein>
<dbReference type="Proteomes" id="UP000016498">
    <property type="component" value="Unassembled WGS sequence"/>
</dbReference>
<feature type="compositionally biased region" description="Polar residues" evidence="1">
    <location>
        <begin position="267"/>
        <end position="283"/>
    </location>
</feature>
<sequence length="322" mass="34042">MRSLTVIHRTESPAAARLEYMLGLQAPISRQAPSPVRNNPDRSLPMSLTTLTYIAADLIALTILVGALYAPRHARKDLMAAYIGVNVGVLAVTLLLSTASVAAGLGLGLFGVLSIIRLRSTELAQHEVAYFFAALALGLLGGIQTAPIGMVAALMGTVVAALWIGDHPALMRRNRHQVIVLDHAITNETALIAHLEHTLGGQVRSVEVQRLDLVNDTTIVDVRFRAPRQTPAELEPETSDLSRLSDDDVPASKLATEPVAGAPAAPTAQSWAGTRLSTVQTTAPADRAEAQPVTIKPAAQYVTRSAAQSSSQPATQAVMAAR</sequence>
<dbReference type="Pfam" id="PF16316">
    <property type="entry name" value="DUF4956"/>
    <property type="match status" value="1"/>
</dbReference>
<dbReference type="PATRIC" id="fig|1227262.3.peg.1177"/>
<accession>U1RLY4</accession>
<gene>
    <name evidence="3" type="ORF">HMPREF1549_01448</name>
</gene>
<feature type="transmembrane region" description="Helical" evidence="2">
    <location>
        <begin position="130"/>
        <end position="163"/>
    </location>
</feature>
<name>U1RLY4_9ACTO</name>
<evidence type="ECO:0000313" key="4">
    <source>
        <dbReference type="Proteomes" id="UP000016498"/>
    </source>
</evidence>
<keyword evidence="2" id="KW-0472">Membrane</keyword>
<evidence type="ECO:0008006" key="5">
    <source>
        <dbReference type="Google" id="ProtNLM"/>
    </source>
</evidence>
<feature type="region of interest" description="Disordered" evidence="1">
    <location>
        <begin position="255"/>
        <end position="322"/>
    </location>
</feature>
<comment type="caution">
    <text evidence="3">The sequence shown here is derived from an EMBL/GenBank/DDBJ whole genome shotgun (WGS) entry which is preliminary data.</text>
</comment>
<keyword evidence="2" id="KW-0812">Transmembrane</keyword>
<feature type="compositionally biased region" description="Low complexity" evidence="1">
    <location>
        <begin position="305"/>
        <end position="322"/>
    </location>
</feature>
<evidence type="ECO:0000256" key="1">
    <source>
        <dbReference type="SAM" id="MobiDB-lite"/>
    </source>
</evidence>
<proteinExistence type="predicted"/>
<dbReference type="HOGENOM" id="CLU_080080_0_0_11"/>
<dbReference type="InterPro" id="IPR032531">
    <property type="entry name" value="DUF4956"/>
</dbReference>
<evidence type="ECO:0000313" key="3">
    <source>
        <dbReference type="EMBL" id="ERH19457.1"/>
    </source>
</evidence>
<feature type="transmembrane region" description="Helical" evidence="2">
    <location>
        <begin position="82"/>
        <end position="110"/>
    </location>
</feature>
<organism evidence="3 4">
    <name type="scientific">Actinomyces johnsonii F0510</name>
    <dbReference type="NCBI Taxonomy" id="1227262"/>
    <lineage>
        <taxon>Bacteria</taxon>
        <taxon>Bacillati</taxon>
        <taxon>Actinomycetota</taxon>
        <taxon>Actinomycetes</taxon>
        <taxon>Actinomycetales</taxon>
        <taxon>Actinomycetaceae</taxon>
        <taxon>Actinomyces</taxon>
    </lineage>
</organism>